<dbReference type="PANTHER" id="PTHR48061:SF50">
    <property type="entry name" value="LEUCINE-RICH REPEAT-CONTAINING N-TERMINAL PLANT-TYPE DOMAIN-CONTAINING PROTEIN"/>
    <property type="match status" value="1"/>
</dbReference>
<keyword evidence="7" id="KW-0325">Glycoprotein</keyword>
<organism evidence="8 9">
    <name type="scientific">Trifolium medium</name>
    <dbReference type="NCBI Taxonomy" id="97028"/>
    <lineage>
        <taxon>Eukaryota</taxon>
        <taxon>Viridiplantae</taxon>
        <taxon>Streptophyta</taxon>
        <taxon>Embryophyta</taxon>
        <taxon>Tracheophyta</taxon>
        <taxon>Spermatophyta</taxon>
        <taxon>Magnoliopsida</taxon>
        <taxon>eudicotyledons</taxon>
        <taxon>Gunneridae</taxon>
        <taxon>Pentapetalae</taxon>
        <taxon>rosids</taxon>
        <taxon>fabids</taxon>
        <taxon>Fabales</taxon>
        <taxon>Fabaceae</taxon>
        <taxon>Papilionoideae</taxon>
        <taxon>50 kb inversion clade</taxon>
        <taxon>NPAAA clade</taxon>
        <taxon>Hologalegina</taxon>
        <taxon>IRL clade</taxon>
        <taxon>Trifolieae</taxon>
        <taxon>Trifolium</taxon>
    </lineage>
</organism>
<dbReference type="Proteomes" id="UP000265520">
    <property type="component" value="Unassembled WGS sequence"/>
</dbReference>
<accession>A0A392QA90</accession>
<dbReference type="SUPFAM" id="SSF52058">
    <property type="entry name" value="L domain-like"/>
    <property type="match status" value="1"/>
</dbReference>
<evidence type="ECO:0000313" key="8">
    <source>
        <dbReference type="EMBL" id="MCI20640.1"/>
    </source>
</evidence>
<keyword evidence="4" id="KW-1133">Transmembrane helix</keyword>
<protein>
    <submittedName>
        <fullName evidence="8">Receptor-like protein kinase</fullName>
    </submittedName>
</protein>
<evidence type="ECO:0000256" key="2">
    <source>
        <dbReference type="ARBA" id="ARBA00022692"/>
    </source>
</evidence>
<evidence type="ECO:0000256" key="6">
    <source>
        <dbReference type="ARBA" id="ARBA00023170"/>
    </source>
</evidence>
<keyword evidence="8" id="KW-0808">Transferase</keyword>
<keyword evidence="5" id="KW-0472">Membrane</keyword>
<reference evidence="8 9" key="1">
    <citation type="journal article" date="2018" name="Front. Plant Sci.">
        <title>Red Clover (Trifolium pratense) and Zigzag Clover (T. medium) - A Picture of Genomic Similarities and Differences.</title>
        <authorList>
            <person name="Dluhosova J."/>
            <person name="Istvanek J."/>
            <person name="Nedelnik J."/>
            <person name="Repkova J."/>
        </authorList>
    </citation>
    <scope>NUCLEOTIDE SEQUENCE [LARGE SCALE GENOMIC DNA]</scope>
    <source>
        <strain evidence="9">cv. 10/8</strain>
        <tissue evidence="8">Leaf</tissue>
    </source>
</reference>
<comment type="subcellular location">
    <subcellularLocation>
        <location evidence="1">Membrane</location>
        <topology evidence="1">Single-pass type I membrane protein</topology>
    </subcellularLocation>
</comment>
<keyword evidence="3" id="KW-0732">Signal</keyword>
<dbReference type="GO" id="GO:0016020">
    <property type="term" value="C:membrane"/>
    <property type="evidence" value="ECO:0007669"/>
    <property type="project" value="UniProtKB-SubCell"/>
</dbReference>
<feature type="non-terminal residue" evidence="8">
    <location>
        <position position="73"/>
    </location>
</feature>
<dbReference type="InterPro" id="IPR046956">
    <property type="entry name" value="RLP23-like"/>
</dbReference>
<evidence type="ECO:0000256" key="5">
    <source>
        <dbReference type="ARBA" id="ARBA00023136"/>
    </source>
</evidence>
<dbReference type="InterPro" id="IPR001611">
    <property type="entry name" value="Leu-rich_rpt"/>
</dbReference>
<keyword evidence="6 8" id="KW-0675">Receptor</keyword>
<dbReference type="Pfam" id="PF00560">
    <property type="entry name" value="LRR_1"/>
    <property type="match status" value="2"/>
</dbReference>
<evidence type="ECO:0000256" key="1">
    <source>
        <dbReference type="ARBA" id="ARBA00004479"/>
    </source>
</evidence>
<name>A0A392QA90_9FABA</name>
<evidence type="ECO:0000256" key="3">
    <source>
        <dbReference type="ARBA" id="ARBA00022729"/>
    </source>
</evidence>
<sequence>MNLSSSLVSISLTNTGLQGIFPSDILSLPNLQELDLSFNRDLSGQLPNSNWSTPLRYLDLSFTSFSGEIPYSI</sequence>
<dbReference type="GO" id="GO:0016301">
    <property type="term" value="F:kinase activity"/>
    <property type="evidence" value="ECO:0007669"/>
    <property type="project" value="UniProtKB-KW"/>
</dbReference>
<proteinExistence type="predicted"/>
<dbReference type="PANTHER" id="PTHR48061">
    <property type="entry name" value="LEUCINE-RICH REPEAT RECEPTOR PROTEIN KINASE EMS1-LIKE-RELATED"/>
    <property type="match status" value="1"/>
</dbReference>
<evidence type="ECO:0000256" key="7">
    <source>
        <dbReference type="ARBA" id="ARBA00023180"/>
    </source>
</evidence>
<comment type="caution">
    <text evidence="8">The sequence shown here is derived from an EMBL/GenBank/DDBJ whole genome shotgun (WGS) entry which is preliminary data.</text>
</comment>
<keyword evidence="2" id="KW-0812">Transmembrane</keyword>
<keyword evidence="8" id="KW-0418">Kinase</keyword>
<dbReference type="Gene3D" id="3.80.10.10">
    <property type="entry name" value="Ribonuclease Inhibitor"/>
    <property type="match status" value="1"/>
</dbReference>
<evidence type="ECO:0000313" key="9">
    <source>
        <dbReference type="Proteomes" id="UP000265520"/>
    </source>
</evidence>
<dbReference type="EMBL" id="LXQA010120871">
    <property type="protein sequence ID" value="MCI20640.1"/>
    <property type="molecule type" value="Genomic_DNA"/>
</dbReference>
<evidence type="ECO:0000256" key="4">
    <source>
        <dbReference type="ARBA" id="ARBA00022989"/>
    </source>
</evidence>
<dbReference type="InterPro" id="IPR032675">
    <property type="entry name" value="LRR_dom_sf"/>
</dbReference>
<dbReference type="AlphaFoldDB" id="A0A392QA90"/>
<keyword evidence="9" id="KW-1185">Reference proteome</keyword>